<dbReference type="Proteomes" id="UP000070188">
    <property type="component" value="Unassembled WGS sequence"/>
</dbReference>
<evidence type="ECO:0000313" key="7">
    <source>
        <dbReference type="Proteomes" id="UP000070188"/>
    </source>
</evidence>
<protein>
    <submittedName>
        <fullName evidence="6">Putative F420-dependent oxidoreductase</fullName>
    </submittedName>
</protein>
<name>A0A132MNY3_9ACTN</name>
<evidence type="ECO:0000256" key="4">
    <source>
        <dbReference type="ARBA" id="ARBA00023033"/>
    </source>
</evidence>
<evidence type="ECO:0000256" key="3">
    <source>
        <dbReference type="ARBA" id="ARBA00023002"/>
    </source>
</evidence>
<feature type="domain" description="Luciferase-like" evidence="5">
    <location>
        <begin position="14"/>
        <end position="290"/>
    </location>
</feature>
<dbReference type="PANTHER" id="PTHR42847:SF4">
    <property type="entry name" value="ALKANESULFONATE MONOOXYGENASE-RELATED"/>
    <property type="match status" value="1"/>
</dbReference>
<organism evidence="6 7">
    <name type="scientific">Carbonactinospora thermoautotrophica</name>
    <dbReference type="NCBI Taxonomy" id="1469144"/>
    <lineage>
        <taxon>Bacteria</taxon>
        <taxon>Bacillati</taxon>
        <taxon>Actinomycetota</taxon>
        <taxon>Actinomycetes</taxon>
        <taxon>Kitasatosporales</taxon>
        <taxon>Carbonactinosporaceae</taxon>
        <taxon>Carbonactinospora</taxon>
    </lineage>
</organism>
<evidence type="ECO:0000256" key="2">
    <source>
        <dbReference type="ARBA" id="ARBA00022643"/>
    </source>
</evidence>
<dbReference type="Pfam" id="PF00296">
    <property type="entry name" value="Bac_luciferase"/>
    <property type="match status" value="1"/>
</dbReference>
<keyword evidence="4" id="KW-0503">Monooxygenase</keyword>
<evidence type="ECO:0000259" key="5">
    <source>
        <dbReference type="Pfam" id="PF00296"/>
    </source>
</evidence>
<gene>
    <name evidence="6" type="ORF">LI90_1064</name>
</gene>
<dbReference type="STRING" id="1469144.LI90_1064"/>
<dbReference type="RefSeq" id="WP_066884862.1">
    <property type="nucleotide sequence ID" value="NZ_LAXD01000001.1"/>
</dbReference>
<keyword evidence="3" id="KW-0560">Oxidoreductase</keyword>
<dbReference type="InterPro" id="IPR019952">
    <property type="entry name" value="F420_OxRdatse_Rv1855c_pred"/>
</dbReference>
<dbReference type="NCBIfam" id="TIGR03560">
    <property type="entry name" value="F420_Rv1855c"/>
    <property type="match status" value="1"/>
</dbReference>
<dbReference type="GO" id="GO:0008726">
    <property type="term" value="F:alkanesulfonate monooxygenase activity"/>
    <property type="evidence" value="ECO:0007669"/>
    <property type="project" value="TreeGrafter"/>
</dbReference>
<dbReference type="InterPro" id="IPR050172">
    <property type="entry name" value="SsuD_RutA_monooxygenase"/>
</dbReference>
<dbReference type="OrthoDB" id="143323at2"/>
<keyword evidence="1" id="KW-0285">Flavoprotein</keyword>
<dbReference type="EMBL" id="LAXD01000001">
    <property type="protein sequence ID" value="KWW99429.1"/>
    <property type="molecule type" value="Genomic_DNA"/>
</dbReference>
<keyword evidence="2" id="KW-0288">FMN</keyword>
<accession>A0A132MNY3</accession>
<sequence length="317" mass="35583">MQLCLMVETEDDVTWPQWARLAEGCERYGLHGLFGADHYGSVYERRDQGSLDVWTVLAALATRTRRIRLGTLVSPVTFRHPSVLAKVVTTVDHVSGGRVELGLGAGRYEPEHRAYGFRYPPVGERLGMLAEYLRVIHAQWTEENVTFHGEHFLLEGCVARFRPLQQPHPPLIVGGGGGPRSIGIAARWADEYNVAGLSPEECRKTRRRLTEASERHGRDPRTLRLSYLGACLAGADGPELRRRVWHVLERTGQWGTSVDEFLDRMGPDWIAGTVDRVMGRLDALRDAGVHRVYLRHPLPDDLDMVELIGRVVVPAMA</sequence>
<dbReference type="InterPro" id="IPR011251">
    <property type="entry name" value="Luciferase-like_dom"/>
</dbReference>
<dbReference type="GO" id="GO:0046306">
    <property type="term" value="P:alkanesulfonate catabolic process"/>
    <property type="evidence" value="ECO:0007669"/>
    <property type="project" value="TreeGrafter"/>
</dbReference>
<evidence type="ECO:0000313" key="6">
    <source>
        <dbReference type="EMBL" id="KWW99429.1"/>
    </source>
</evidence>
<comment type="caution">
    <text evidence="6">The sequence shown here is derived from an EMBL/GenBank/DDBJ whole genome shotgun (WGS) entry which is preliminary data.</text>
</comment>
<reference evidence="7" key="1">
    <citation type="submission" date="2015-04" db="EMBL/GenBank/DDBJ databases">
        <title>Physiological reanalysis, assessment of diazotrophy, and genome sequences of multiple isolates of Streptomyces thermoautotrophicus.</title>
        <authorList>
            <person name="MacKellar D.C."/>
            <person name="Lieber L."/>
            <person name="Norman J."/>
            <person name="Bolger A."/>
            <person name="Tobin C."/>
            <person name="Murray J.W."/>
            <person name="Chang R."/>
            <person name="Ford T."/>
            <person name="Nguyen P.Q."/>
            <person name="Woodward J."/>
            <person name="Permingeat H."/>
            <person name="Joshi N.S."/>
            <person name="Silver P.A."/>
            <person name="Usadel B."/>
            <person name="Rutherford A.W."/>
            <person name="Friesen M."/>
            <person name="Prell J."/>
        </authorList>
    </citation>
    <scope>NUCLEOTIDE SEQUENCE [LARGE SCALE GENOMIC DNA]</scope>
    <source>
        <strain evidence="7">H1</strain>
    </source>
</reference>
<dbReference type="PATRIC" id="fig|1469144.10.peg.1185"/>
<dbReference type="InterPro" id="IPR036661">
    <property type="entry name" value="Luciferase-like_sf"/>
</dbReference>
<dbReference type="SUPFAM" id="SSF51679">
    <property type="entry name" value="Bacterial luciferase-like"/>
    <property type="match status" value="1"/>
</dbReference>
<proteinExistence type="predicted"/>
<dbReference type="AlphaFoldDB" id="A0A132MNY3"/>
<keyword evidence="7" id="KW-1185">Reference proteome</keyword>
<evidence type="ECO:0000256" key="1">
    <source>
        <dbReference type="ARBA" id="ARBA00022630"/>
    </source>
</evidence>
<dbReference type="Gene3D" id="3.20.20.30">
    <property type="entry name" value="Luciferase-like domain"/>
    <property type="match status" value="1"/>
</dbReference>
<dbReference type="PANTHER" id="PTHR42847">
    <property type="entry name" value="ALKANESULFONATE MONOOXYGENASE"/>
    <property type="match status" value="1"/>
</dbReference>